<comment type="caution">
    <text evidence="4">The sequence shown here is derived from an EMBL/GenBank/DDBJ whole genome shotgun (WGS) entry which is preliminary data.</text>
</comment>
<dbReference type="AlphaFoldDB" id="A0A317QA85"/>
<protein>
    <recommendedName>
        <fullName evidence="6">Der GTPase-activating protein YihI</fullName>
    </recommendedName>
</protein>
<feature type="region of interest" description="Disordered" evidence="3">
    <location>
        <begin position="1"/>
        <end position="66"/>
    </location>
</feature>
<evidence type="ECO:0000313" key="4">
    <source>
        <dbReference type="EMBL" id="PWW13704.1"/>
    </source>
</evidence>
<keyword evidence="1" id="KW-0343">GTPase activation</keyword>
<keyword evidence="5" id="KW-1185">Reference proteome</keyword>
<reference evidence="4 5" key="1">
    <citation type="submission" date="2018-05" db="EMBL/GenBank/DDBJ databases">
        <title>Freshwater and sediment microbial communities from various areas in North America, analyzing microbe dynamics in response to fracking.</title>
        <authorList>
            <person name="Lamendella R."/>
        </authorList>
    </citation>
    <scope>NUCLEOTIDE SEQUENCE [LARGE SCALE GENOMIC DNA]</scope>
    <source>
        <strain evidence="4 5">125B1</strain>
    </source>
</reference>
<dbReference type="GO" id="GO:0042254">
    <property type="term" value="P:ribosome biogenesis"/>
    <property type="evidence" value="ECO:0007669"/>
    <property type="project" value="UniProtKB-KW"/>
</dbReference>
<keyword evidence="2" id="KW-0690">Ribosome biogenesis</keyword>
<dbReference type="OrthoDB" id="5677577at2"/>
<name>A0A317QA85_9GAMM</name>
<accession>A0A317QA85</accession>
<evidence type="ECO:0000256" key="3">
    <source>
        <dbReference type="SAM" id="MobiDB-lite"/>
    </source>
</evidence>
<proteinExistence type="predicted"/>
<dbReference type="EMBL" id="QGTT01000005">
    <property type="protein sequence ID" value="PWW13704.1"/>
    <property type="molecule type" value="Genomic_DNA"/>
</dbReference>
<organism evidence="4 5">
    <name type="scientific">Pseudidiomarina maritima</name>
    <dbReference type="NCBI Taxonomy" id="519453"/>
    <lineage>
        <taxon>Bacteria</taxon>
        <taxon>Pseudomonadati</taxon>
        <taxon>Pseudomonadota</taxon>
        <taxon>Gammaproteobacteria</taxon>
        <taxon>Alteromonadales</taxon>
        <taxon>Idiomarinaceae</taxon>
        <taxon>Pseudidiomarina</taxon>
    </lineage>
</organism>
<dbReference type="Proteomes" id="UP000246964">
    <property type="component" value="Unassembled WGS sequence"/>
</dbReference>
<evidence type="ECO:0000256" key="2">
    <source>
        <dbReference type="ARBA" id="ARBA00022517"/>
    </source>
</evidence>
<evidence type="ECO:0000313" key="5">
    <source>
        <dbReference type="Proteomes" id="UP000246964"/>
    </source>
</evidence>
<evidence type="ECO:0008006" key="6">
    <source>
        <dbReference type="Google" id="ProtNLM"/>
    </source>
</evidence>
<dbReference type="Pfam" id="PF04220">
    <property type="entry name" value="YihI"/>
    <property type="match status" value="1"/>
</dbReference>
<dbReference type="RefSeq" id="WP_110075682.1">
    <property type="nucleotide sequence ID" value="NZ_QGTT01000005.1"/>
</dbReference>
<dbReference type="InterPro" id="IPR007336">
    <property type="entry name" value="YihI"/>
</dbReference>
<feature type="compositionally biased region" description="Basic and acidic residues" evidence="3">
    <location>
        <begin position="19"/>
        <end position="28"/>
    </location>
</feature>
<dbReference type="GO" id="GO:0005096">
    <property type="term" value="F:GTPase activator activity"/>
    <property type="evidence" value="ECO:0007669"/>
    <property type="project" value="UniProtKB-KW"/>
</dbReference>
<sequence>MTRRKKTRKTGPLAPSKRVIPEWEKSKPDASGAHAGKGRKPGSRFNVAPASKAQVTAQANVHDPRLGSKKPITLMAADAVAPVVPSFDRKAAMAELAAIENDERLQDLLDRLDEGDELSVAESRYVDERTTRFEQLAELLGLDLNDDEDDDD</sequence>
<dbReference type="NCBIfam" id="NF003560">
    <property type="entry name" value="PRK05244.1-1"/>
    <property type="match status" value="1"/>
</dbReference>
<evidence type="ECO:0000256" key="1">
    <source>
        <dbReference type="ARBA" id="ARBA00022468"/>
    </source>
</evidence>
<gene>
    <name evidence="4" type="ORF">DET45_10550</name>
</gene>